<protein>
    <submittedName>
        <fullName evidence="2">Glutamyl-tRNA(Gln) amidotransferase subunit A</fullName>
        <ecNumber evidence="2">6.3.5.-</ecNumber>
    </submittedName>
</protein>
<dbReference type="AlphaFoldDB" id="A0A238KUK2"/>
<feature type="domain" description="Amidase" evidence="1">
    <location>
        <begin position="27"/>
        <end position="432"/>
    </location>
</feature>
<accession>A0A238KUK2</accession>
<keyword evidence="3" id="KW-1185">Reference proteome</keyword>
<sequence>MGKEWLGMGAAELGRGIAGGKIDPVALTRTFLDAIESSPYAARIYSCVTPDRAMAEATAAAARAKSGHRLGPLDGVPVSWKDLFDTAGVATEAGSQLLKGRVPPVDAEVVKNATAAGTVCLGKTHMSELAFSGLGLNPMTQTPPCINDADAVPGGSSSGAAASVAFGLAACGIGSDTGGSVRIPSAWNDLVGLKTTAGRVSLKGVVPLAESFDTVGPLCRNVEDVALMLAALEGGRPADLRGVSLKGRRLMVLETIALDDVRGAPAAGFKGAVERLQSAGAIIERREVPELEAAMALSPVLYTVEAYATWKDIIEAAPDKMFPEILERFRAGGNFSGVEYVSAWQKLRQFRQIWAEKTAGFDAVIMPSAANMPPNAQKLIDDHDYYVTENLLTLRNTRIGNLTGGAALSVPTGLPSTGIMFVTPPNSEERLLRLGAAAETALA</sequence>
<dbReference type="GO" id="GO:0016874">
    <property type="term" value="F:ligase activity"/>
    <property type="evidence" value="ECO:0007669"/>
    <property type="project" value="UniProtKB-KW"/>
</dbReference>
<proteinExistence type="predicted"/>
<dbReference type="PANTHER" id="PTHR11895">
    <property type="entry name" value="TRANSAMIDASE"/>
    <property type="match status" value="1"/>
</dbReference>
<dbReference type="Gene3D" id="3.90.1300.10">
    <property type="entry name" value="Amidase signature (AS) domain"/>
    <property type="match status" value="1"/>
</dbReference>
<dbReference type="InterPro" id="IPR023631">
    <property type="entry name" value="Amidase_dom"/>
</dbReference>
<keyword evidence="2" id="KW-0808">Transferase</keyword>
<reference evidence="3" key="1">
    <citation type="submission" date="2017-05" db="EMBL/GenBank/DDBJ databases">
        <authorList>
            <person name="Rodrigo-Torres L."/>
            <person name="Arahal R. D."/>
            <person name="Lucena T."/>
        </authorList>
    </citation>
    <scope>NUCLEOTIDE SEQUENCE [LARGE SCALE GENOMIC DNA]</scope>
    <source>
        <strain evidence="3">CECT 8621</strain>
    </source>
</reference>
<evidence type="ECO:0000313" key="3">
    <source>
        <dbReference type="Proteomes" id="UP000202922"/>
    </source>
</evidence>
<organism evidence="2 3">
    <name type="scientific">Actibacterium lipolyticum</name>
    <dbReference type="NCBI Taxonomy" id="1524263"/>
    <lineage>
        <taxon>Bacteria</taxon>
        <taxon>Pseudomonadati</taxon>
        <taxon>Pseudomonadota</taxon>
        <taxon>Alphaproteobacteria</taxon>
        <taxon>Rhodobacterales</taxon>
        <taxon>Roseobacteraceae</taxon>
        <taxon>Actibacterium</taxon>
    </lineage>
</organism>
<dbReference type="EMBL" id="FXYE01000002">
    <property type="protein sequence ID" value="SMX46320.1"/>
    <property type="molecule type" value="Genomic_DNA"/>
</dbReference>
<name>A0A238KUK2_9RHOB</name>
<keyword evidence="2" id="KW-0436">Ligase</keyword>
<evidence type="ECO:0000259" key="1">
    <source>
        <dbReference type="Pfam" id="PF01425"/>
    </source>
</evidence>
<dbReference type="InterPro" id="IPR000120">
    <property type="entry name" value="Amidase"/>
</dbReference>
<evidence type="ECO:0000313" key="2">
    <source>
        <dbReference type="EMBL" id="SMX46320.1"/>
    </source>
</evidence>
<dbReference type="InterPro" id="IPR020556">
    <property type="entry name" value="Amidase_CS"/>
</dbReference>
<dbReference type="Proteomes" id="UP000202922">
    <property type="component" value="Unassembled WGS sequence"/>
</dbReference>
<dbReference type="Pfam" id="PF01425">
    <property type="entry name" value="Amidase"/>
    <property type="match status" value="1"/>
</dbReference>
<dbReference type="RefSeq" id="WP_235823894.1">
    <property type="nucleotide sequence ID" value="NZ_FXYE01000002.1"/>
</dbReference>
<dbReference type="PROSITE" id="PS00571">
    <property type="entry name" value="AMIDASES"/>
    <property type="match status" value="1"/>
</dbReference>
<dbReference type="SUPFAM" id="SSF75304">
    <property type="entry name" value="Amidase signature (AS) enzymes"/>
    <property type="match status" value="1"/>
</dbReference>
<dbReference type="EC" id="6.3.5.-" evidence="2"/>
<gene>
    <name evidence="2" type="primary">gatA_2</name>
    <name evidence="2" type="ORF">COL8621_03056</name>
</gene>
<dbReference type="PANTHER" id="PTHR11895:SF176">
    <property type="entry name" value="AMIDASE AMID-RELATED"/>
    <property type="match status" value="1"/>
</dbReference>
<dbReference type="InterPro" id="IPR036928">
    <property type="entry name" value="AS_sf"/>
</dbReference>
<dbReference type="GO" id="GO:0016740">
    <property type="term" value="F:transferase activity"/>
    <property type="evidence" value="ECO:0007669"/>
    <property type="project" value="UniProtKB-KW"/>
</dbReference>